<dbReference type="SUPFAM" id="SSF56399">
    <property type="entry name" value="ADP-ribosylation"/>
    <property type="match status" value="1"/>
</dbReference>
<evidence type="ECO:0000259" key="2">
    <source>
        <dbReference type="PROSITE" id="PS50918"/>
    </source>
</evidence>
<proteinExistence type="predicted"/>
<organism evidence="3 4">
    <name type="scientific">Symbiodinium natans</name>
    <dbReference type="NCBI Taxonomy" id="878477"/>
    <lineage>
        <taxon>Eukaryota</taxon>
        <taxon>Sar</taxon>
        <taxon>Alveolata</taxon>
        <taxon>Dinophyceae</taxon>
        <taxon>Suessiales</taxon>
        <taxon>Symbiodiniaceae</taxon>
        <taxon>Symbiodinium</taxon>
    </lineage>
</organism>
<dbReference type="Proteomes" id="UP000604046">
    <property type="component" value="Unassembled WGS sequence"/>
</dbReference>
<protein>
    <recommendedName>
        <fullName evidence="2">WWE domain-containing protein</fullName>
    </recommendedName>
</protein>
<comment type="caution">
    <text evidence="3">The sequence shown here is derived from an EMBL/GenBank/DDBJ whole genome shotgun (WGS) entry which is preliminary data.</text>
</comment>
<accession>A0A812TUA8</accession>
<dbReference type="Pfam" id="PF02825">
    <property type="entry name" value="WWE"/>
    <property type="match status" value="1"/>
</dbReference>
<reference evidence="3" key="1">
    <citation type="submission" date="2021-02" db="EMBL/GenBank/DDBJ databases">
        <authorList>
            <person name="Dougan E. K."/>
            <person name="Rhodes N."/>
            <person name="Thang M."/>
            <person name="Chan C."/>
        </authorList>
    </citation>
    <scope>NUCLEOTIDE SEQUENCE</scope>
</reference>
<dbReference type="PROSITE" id="PS50918">
    <property type="entry name" value="WWE"/>
    <property type="match status" value="1"/>
</dbReference>
<dbReference type="InterPro" id="IPR004170">
    <property type="entry name" value="WWE_dom"/>
</dbReference>
<feature type="region of interest" description="Disordered" evidence="1">
    <location>
        <begin position="1318"/>
        <end position="1338"/>
    </location>
</feature>
<feature type="region of interest" description="Disordered" evidence="1">
    <location>
        <begin position="1621"/>
        <end position="1643"/>
    </location>
</feature>
<keyword evidence="4" id="KW-1185">Reference proteome</keyword>
<dbReference type="SUPFAM" id="SSF117839">
    <property type="entry name" value="WWE domain"/>
    <property type="match status" value="1"/>
</dbReference>
<dbReference type="GO" id="GO:0008270">
    <property type="term" value="F:zinc ion binding"/>
    <property type="evidence" value="ECO:0007669"/>
    <property type="project" value="InterPro"/>
</dbReference>
<dbReference type="SMART" id="SM00678">
    <property type="entry name" value="WWE"/>
    <property type="match status" value="1"/>
</dbReference>
<gene>
    <name evidence="3" type="ORF">SNAT2548_LOCUS30837</name>
</gene>
<feature type="domain" description="WWE" evidence="2">
    <location>
        <begin position="1232"/>
        <end position="1323"/>
    </location>
</feature>
<dbReference type="InterPro" id="IPR018123">
    <property type="entry name" value="WWE-dom_subgr"/>
</dbReference>
<dbReference type="OrthoDB" id="423533at2759"/>
<dbReference type="EMBL" id="CAJNDS010002626">
    <property type="protein sequence ID" value="CAE7549226.1"/>
    <property type="molecule type" value="Genomic_DNA"/>
</dbReference>
<name>A0A812TUA8_9DINO</name>
<evidence type="ECO:0000313" key="3">
    <source>
        <dbReference type="EMBL" id="CAE7549226.1"/>
    </source>
</evidence>
<dbReference type="Gene3D" id="3.30.720.50">
    <property type="match status" value="1"/>
</dbReference>
<dbReference type="InterPro" id="IPR037197">
    <property type="entry name" value="WWE_dom_sf"/>
</dbReference>
<dbReference type="Gene3D" id="3.90.176.10">
    <property type="entry name" value="Toxin ADP-ribosyltransferase, Chain A, domain 1"/>
    <property type="match status" value="1"/>
</dbReference>
<evidence type="ECO:0000256" key="1">
    <source>
        <dbReference type="SAM" id="MobiDB-lite"/>
    </source>
</evidence>
<sequence>MHERRLQPSNVILHKKLSYDFKCGPAVKLAKTTRQQRVQVKVDPKVWTRDDTTASVVLVLAFGYAALGNAAWRLVDSAEAVLSRMSLEEEQLLESVALALRELALWQEYIRDVQAAHVDTVGAVGMVTEAQDQLLGLMSDPGLSAAAKEAYESFRGEQATSHSRGLSTEHGATVSRNLAGFPKLDVSTPLNDTEPSRRVWQAMSRVICKLFAELQEIFKPVALIQADPEEEAMLQLLVPVMQELHAWLGFLKGVLKVPHVRSADAVQMVSDARDVAWSEAELLMEQDLSNAARVLVEGSKPGPVSRTLSGFPALAIPSCFAEAGAMSVDQKASRLISRLLCTLFLKLREMYSPVIVIQAEPGEESVLEFLAKVMRGLEGWLHWLLQLQRMDFKGLKRARPAVFRRLVEETWQRIRSKMQTWMEPNCTNAAKMVLSDHFRSWEARREHPAPGCGTPVSETLSDFPLLEAPSFLRQSRTALEQVQEAISEEVCAFFLNIRQVCLPAVVIRPLPEEEGLLDYVSQVLQELAAWADQLPRIVRELGVESADPIDAVDMVLQAQQHIWTQMQKAIGHDFSNATKVLLEGCPKRPSGPVPLTLDGFPALVIPRFGEGAATASPPLKLQHAVSQELCELFLKLQDLYKPVSIIQPSEAEECLLESAVRALEELACFSTHLQSMLEIARREASRGIRSPETAAVPFNLVLGTQKRIWREMGERGCSNAARVLFAGRGDFMTIQQKQIPGTSTWTTSLSGFPLVIFPLPEQRQKAATLLQQEMNEMMSSCVRSQLGDAVSSLDRLYMQATMLDVVVCKTLPSDPSQRYKIEVDKDTHGLQPMDDFAIDGLDGWNRVQALGSVITAFKVREPGKGGQLVHRLAFGPVAPADTATTGMTFNFLQHVEYFSKEAEEGLLAKFLKSNGMECPADPVQRKEVILKLYTEAGPVYGEMNKALYTDDAEGLKKYAPYIRALRDVFRKSQDNKLPGFRFFGGLDESGVGKCLTRRCQLDLAQAKIYQVGQKVCWSAFSSTSEATKGGNGGFTGLLFRVHCSLDPELSTEDSYYPASIQQWSKFPDENEVLIPPHYMLRVHNVNYNGEPSNPDYWQVELELADLPPVWRMIEVRDWSQFEAWAQEHPDLVDTRNCSRSIINAVARSLATASDPDETGVDPLEVCFKYGSQPNELDLLTLNTPLVSVAEACKATQATRATLPEALKAIESLLQAGASPYIRAGKEKKSFQELMPEQKLDVNQAIEWQYWVDDGIDGKADGWYPYKPEASPKVEAAFQQWLHSGHEGMSQILGVQSGDFSYDVNFLQMRQVNLKSKTVRKIRRSPRQPSEQEKLRASSSKALKQELTALQKLLEVVALDGLRAATDELRGSDPQVLAQLSQLVSSLVENDEKLPELEELLAQVPSEQADGKVTSCNLRKTRDLRWETRDTLPEVLRELHDDPHTSISEELAEFADSVVTSISVFDRGGVTHTGFRASLSWHGDGASSTDLDMHMTCPHCETKVYYSQKACGCSPENPRQLNLDIDDQGGPTRRSEENLYMQLPAPGRYSLSIQLFSGPPVPFKIQVHRTGHPLTVYKLQPHADTSEDKPMMHIFDAVVDDQGIIAKLDSVHAFVEIPEIPAVTSEEESQPSAGAGTEGGSKLGEESLASGIQAAFLLHAFPKLVVAKAPRGLGFGVEADAMRTFRNLGGKLFLPSPDGWGSKTRCPRDGEMGCSYVDTLKKPHRGKATHFVSWCWNYTLKQVTGALAKLCQPSDQCIVYFWMCFFCNNQYRIDKEKTSFDELRATFQDNLQRIGKMIIIMDDYIQPKYVTRVWCIYETFLAIEQGLPHEFTLPASARDQLKDRIAQGESLPALKSGFKSIDAEKATAEKKEDREKIKELIRKGVGFEKVNEIVFAALQPQLIAALKRVVDEFMMVSDG</sequence>
<evidence type="ECO:0000313" key="4">
    <source>
        <dbReference type="Proteomes" id="UP000604046"/>
    </source>
</evidence>